<keyword evidence="2" id="KW-0472">Membrane</keyword>
<protein>
    <submittedName>
        <fullName evidence="4">Uncharacterized protein</fullName>
    </submittedName>
</protein>
<reference evidence="4 5" key="1">
    <citation type="submission" date="2020-03" db="EMBL/GenBank/DDBJ databases">
        <authorList>
            <consortium name="Genoscope - CEA"/>
            <person name="William W."/>
        </authorList>
    </citation>
    <scope>NUCLEOTIDE SEQUENCE [LARGE SCALE GENOMIC DNA]</scope>
    <source>
        <strain evidence="5">DSM 16959</strain>
    </source>
</reference>
<feature type="region of interest" description="Disordered" evidence="1">
    <location>
        <begin position="406"/>
        <end position="427"/>
    </location>
</feature>
<name>A0A6S6Y156_9PROT</name>
<accession>A0A6S6Y156</accession>
<evidence type="ECO:0000313" key="4">
    <source>
        <dbReference type="EMBL" id="CAB1370521.1"/>
    </source>
</evidence>
<feature type="transmembrane region" description="Helical" evidence="2">
    <location>
        <begin position="246"/>
        <end position="267"/>
    </location>
</feature>
<sequence length="427" mass="42851">MISTGAISGATAFVSATIAAVVGAAPPFAGLDSSLTVGVVAPWACVRGSPSSFGIDSVSVSPGREFSSAWTVATTGGVCTGGASGMAPAVIVGSAMNSSASKASVTGSSCSAFRGSADVGDMELTVCCWNRAAISAARPPGAVATSGRVLKSVGVAGAASPGEGMPVTSRAPNCFSLEDVSEGASRACSKVAKVGPGEVASSPTEAIMVPDAAGVGDRLGVMSSSGMACSGKVKGIGAFDASSVPLTMGADAPGTAAVLLLVGFVFFGSACRVLVLRLLVLAVLGMALPVFMAFGQRIVGFYLSTLAQPLLLARSSALLGEANRVTGLVDGSIQTIQKGLEVAPLIPPQAILRGLYETAVVLGPVLDQHFQALCGLLLTGDQFAEPTGGLVQPHLRQVQQGLQRETCAHGPSRPPDRGWHQARRIDR</sequence>
<gene>
    <name evidence="4" type="ORF">DENOEST_3367</name>
</gene>
<dbReference type="AlphaFoldDB" id="A0A6S6Y156"/>
<proteinExistence type="predicted"/>
<feature type="transmembrane region" description="Helical" evidence="2">
    <location>
        <begin position="274"/>
        <end position="294"/>
    </location>
</feature>
<keyword evidence="2" id="KW-1133">Transmembrane helix</keyword>
<feature type="compositionally biased region" description="Basic and acidic residues" evidence="1">
    <location>
        <begin position="414"/>
        <end position="427"/>
    </location>
</feature>
<keyword evidence="2" id="KW-0812">Transmembrane</keyword>
<organism evidence="4 5">
    <name type="scientific">Denitratisoma oestradiolicum</name>
    <dbReference type="NCBI Taxonomy" id="311182"/>
    <lineage>
        <taxon>Bacteria</taxon>
        <taxon>Pseudomonadati</taxon>
        <taxon>Pseudomonadota</taxon>
        <taxon>Betaproteobacteria</taxon>
        <taxon>Nitrosomonadales</taxon>
        <taxon>Sterolibacteriaceae</taxon>
        <taxon>Denitratisoma</taxon>
    </lineage>
</organism>
<dbReference type="KEGG" id="doe:DENOEST_3367"/>
<evidence type="ECO:0000256" key="2">
    <source>
        <dbReference type="SAM" id="Phobius"/>
    </source>
</evidence>
<keyword evidence="5" id="KW-1185">Reference proteome</keyword>
<feature type="signal peptide" evidence="3">
    <location>
        <begin position="1"/>
        <end position="24"/>
    </location>
</feature>
<evidence type="ECO:0000256" key="3">
    <source>
        <dbReference type="SAM" id="SignalP"/>
    </source>
</evidence>
<dbReference type="EMBL" id="LR778301">
    <property type="protein sequence ID" value="CAB1370521.1"/>
    <property type="molecule type" value="Genomic_DNA"/>
</dbReference>
<evidence type="ECO:0000256" key="1">
    <source>
        <dbReference type="SAM" id="MobiDB-lite"/>
    </source>
</evidence>
<evidence type="ECO:0000313" key="5">
    <source>
        <dbReference type="Proteomes" id="UP000515733"/>
    </source>
</evidence>
<feature type="chain" id="PRO_5027610580" evidence="3">
    <location>
        <begin position="25"/>
        <end position="427"/>
    </location>
</feature>
<dbReference type="Proteomes" id="UP000515733">
    <property type="component" value="Chromosome"/>
</dbReference>
<keyword evidence="3" id="KW-0732">Signal</keyword>